<dbReference type="SMART" id="SM00387">
    <property type="entry name" value="HATPase_c"/>
    <property type="match status" value="1"/>
</dbReference>
<evidence type="ECO:0000256" key="4">
    <source>
        <dbReference type="ARBA" id="ARBA00022679"/>
    </source>
</evidence>
<dbReference type="InterPro" id="IPR004358">
    <property type="entry name" value="Sig_transdc_His_kin-like_C"/>
</dbReference>
<evidence type="ECO:0000256" key="2">
    <source>
        <dbReference type="ARBA" id="ARBA00012438"/>
    </source>
</evidence>
<evidence type="ECO:0000256" key="8">
    <source>
        <dbReference type="ARBA" id="ARBA00023012"/>
    </source>
</evidence>
<keyword evidence="8" id="KW-0902">Two-component regulatory system</keyword>
<dbReference type="InterPro" id="IPR005467">
    <property type="entry name" value="His_kinase_dom"/>
</dbReference>
<dbReference type="PROSITE" id="PS50109">
    <property type="entry name" value="HIS_KIN"/>
    <property type="match status" value="1"/>
</dbReference>
<keyword evidence="7" id="KW-0067">ATP-binding</keyword>
<evidence type="ECO:0000313" key="11">
    <source>
        <dbReference type="Proteomes" id="UP000030949"/>
    </source>
</evidence>
<feature type="domain" description="Histidine kinase" evidence="9">
    <location>
        <begin position="589"/>
        <end position="797"/>
    </location>
</feature>
<evidence type="ECO:0000256" key="3">
    <source>
        <dbReference type="ARBA" id="ARBA00022553"/>
    </source>
</evidence>
<name>A0A0B1Z0Z9_9PSED</name>
<dbReference type="PRINTS" id="PR00344">
    <property type="entry name" value="BCTRLSENSOR"/>
</dbReference>
<evidence type="ECO:0000313" key="10">
    <source>
        <dbReference type="EMBL" id="KHK64290.1"/>
    </source>
</evidence>
<dbReference type="Gene3D" id="3.30.565.10">
    <property type="entry name" value="Histidine kinase-like ATPase, C-terminal domain"/>
    <property type="match status" value="2"/>
</dbReference>
<keyword evidence="4" id="KW-0808">Transferase</keyword>
<keyword evidence="3" id="KW-0597">Phosphoprotein</keyword>
<proteinExistence type="predicted"/>
<comment type="catalytic activity">
    <reaction evidence="1">
        <text>ATP + protein L-histidine = ADP + protein N-phospho-L-histidine.</text>
        <dbReference type="EC" id="2.7.13.3"/>
    </reaction>
</comment>
<dbReference type="EC" id="2.7.13.3" evidence="2"/>
<dbReference type="Pfam" id="PF02518">
    <property type="entry name" value="HATPase_c"/>
    <property type="match status" value="1"/>
</dbReference>
<dbReference type="InterPro" id="IPR003594">
    <property type="entry name" value="HATPase_dom"/>
</dbReference>
<evidence type="ECO:0000256" key="5">
    <source>
        <dbReference type="ARBA" id="ARBA00022741"/>
    </source>
</evidence>
<gene>
    <name evidence="10" type="ORF">JZ00_13810</name>
</gene>
<accession>A0A0B1Z0Z9</accession>
<dbReference type="GO" id="GO:0004673">
    <property type="term" value="F:protein histidine kinase activity"/>
    <property type="evidence" value="ECO:0007669"/>
    <property type="project" value="UniProtKB-EC"/>
</dbReference>
<dbReference type="RefSeq" id="WP_039591850.1">
    <property type="nucleotide sequence ID" value="NZ_JQGJ02000007.1"/>
</dbReference>
<dbReference type="AlphaFoldDB" id="A0A0B1Z0Z9"/>
<dbReference type="EMBL" id="JQGJ01000007">
    <property type="protein sequence ID" value="KHK64290.1"/>
    <property type="molecule type" value="Genomic_DNA"/>
</dbReference>
<protein>
    <recommendedName>
        <fullName evidence="2">histidine kinase</fullName>
        <ecNumber evidence="2">2.7.13.3</ecNumber>
    </recommendedName>
</protein>
<dbReference type="SUPFAM" id="SSF55874">
    <property type="entry name" value="ATPase domain of HSP90 chaperone/DNA topoisomerase II/histidine kinase"/>
    <property type="match status" value="2"/>
</dbReference>
<evidence type="ECO:0000256" key="7">
    <source>
        <dbReference type="ARBA" id="ARBA00022840"/>
    </source>
</evidence>
<organism evidence="10 11">
    <name type="scientific">Pseudomonas frederiksbergensis</name>
    <dbReference type="NCBI Taxonomy" id="104087"/>
    <lineage>
        <taxon>Bacteria</taxon>
        <taxon>Pseudomonadati</taxon>
        <taxon>Pseudomonadota</taxon>
        <taxon>Gammaproteobacteria</taxon>
        <taxon>Pseudomonadales</taxon>
        <taxon>Pseudomonadaceae</taxon>
        <taxon>Pseudomonas</taxon>
    </lineage>
</organism>
<dbReference type="GO" id="GO:0005524">
    <property type="term" value="F:ATP binding"/>
    <property type="evidence" value="ECO:0007669"/>
    <property type="project" value="UniProtKB-KW"/>
</dbReference>
<dbReference type="Proteomes" id="UP000030949">
    <property type="component" value="Unassembled WGS sequence"/>
</dbReference>
<evidence type="ECO:0000256" key="1">
    <source>
        <dbReference type="ARBA" id="ARBA00000085"/>
    </source>
</evidence>
<reference evidence="11" key="1">
    <citation type="submission" date="2015-03" db="EMBL/GenBank/DDBJ databases">
        <title>Pseudomonas frederiksbergensis hydrocarbon degrader.</title>
        <authorList>
            <person name="Brown L.M."/>
            <person name="Ruiz O.N."/>
            <person name="Mueller S."/>
            <person name="Gunasekera T.S."/>
        </authorList>
    </citation>
    <scope>NUCLEOTIDE SEQUENCE [LARGE SCALE GENOMIC DNA]</scope>
    <source>
        <strain evidence="11">SI8</strain>
    </source>
</reference>
<dbReference type="PANTHER" id="PTHR43065:SF10">
    <property type="entry name" value="PEROXIDE STRESS-ACTIVATED HISTIDINE KINASE MAK3"/>
    <property type="match status" value="1"/>
</dbReference>
<comment type="caution">
    <text evidence="10">The sequence shown here is derived from an EMBL/GenBank/DDBJ whole genome shotgun (WGS) entry which is preliminary data.</text>
</comment>
<sequence>MAVTFKARVLLELGAELISSDAVALYELVKNAIDAGSPHVEISFVIVLQRSAFDELNEILDADLPESEVLSSFMLGVDRLIEADAPEDATANFYAALGGVDSVDDARAKLAEAYFSSNKIVIRDFGHGMNINALHKCYLTVGTPMRVIERQTRQKGNKGISSGPPILGEKGIGRLSAMRLGHYVFLETAVKDEPEWKCLCLDWRKIFADPNLDADALDYEPYLGEIKEDPDFSGTTLTIRDLQSDWNLEKLTALINTEMAKMANPFISAFFNKYFRFSFQGQKQQLAFFEKVKLSHADAVCKASFSKISDVVSENPLDSWELKVGIEYKRYGAQRVHTFTGDHLAACVREQVKKGRASSAVVSNETVTNALKSLGPFDMEFWWFNRGRIRKENNELWSGGLERFVRAWSGGLLVYRDGFRVYPYGSAADDWLDLDRNALSASQYKLNRAQIVGYLNIGKESNPELHDQTNREGFRDTPEKEALRRLLRHVFITECRRYLEKVDKEHKSDPEDTVEELEERLNGSQKNALKSLKELQGRVPEEQETIENIRFQLADIQDAWERAKITIKNHDSDMEQYIHLAGVGLQVEFISHELARVTGDALDVLSRKEDINNEATKKFLQAQLKTLNKRVRVLDMLSIPGRQTKQWSDLEDISSLLYEMHEGKIERHGIEFVIDVKDDSPFKVKVEQGQILQILDNLFSNSFYWLKHRFKRNEPPKISIEIDREARTLTFTDNGPGVPESISDSIFDPFVTSKPSSEGRGLGLFISQRLASYNEAELMLGEKIQGRYNSFVLKFKQGKE</sequence>
<dbReference type="InterPro" id="IPR036890">
    <property type="entry name" value="HATPase_C_sf"/>
</dbReference>
<dbReference type="OrthoDB" id="9816482at2"/>
<dbReference type="PANTHER" id="PTHR43065">
    <property type="entry name" value="SENSOR HISTIDINE KINASE"/>
    <property type="match status" value="1"/>
</dbReference>
<dbReference type="GO" id="GO:0000160">
    <property type="term" value="P:phosphorelay signal transduction system"/>
    <property type="evidence" value="ECO:0007669"/>
    <property type="project" value="UniProtKB-KW"/>
</dbReference>
<evidence type="ECO:0000259" key="9">
    <source>
        <dbReference type="PROSITE" id="PS50109"/>
    </source>
</evidence>
<evidence type="ECO:0000256" key="6">
    <source>
        <dbReference type="ARBA" id="ARBA00022777"/>
    </source>
</evidence>
<keyword evidence="6" id="KW-0418">Kinase</keyword>
<keyword evidence="5" id="KW-0547">Nucleotide-binding</keyword>